<dbReference type="SUPFAM" id="SSF64268">
    <property type="entry name" value="PX domain"/>
    <property type="match status" value="1"/>
</dbReference>
<gene>
    <name evidence="2" type="ORF">Ae201684_000308</name>
</gene>
<keyword evidence="3" id="KW-1185">Reference proteome</keyword>
<evidence type="ECO:0000313" key="2">
    <source>
        <dbReference type="EMBL" id="KAF0745277.1"/>
    </source>
</evidence>
<feature type="domain" description="PX" evidence="1">
    <location>
        <begin position="1"/>
        <end position="112"/>
    </location>
</feature>
<dbReference type="Gene3D" id="3.30.1520.10">
    <property type="entry name" value="Phox-like domain"/>
    <property type="match status" value="1"/>
</dbReference>
<proteinExistence type="predicted"/>
<accession>A0A6G0XXK0</accession>
<organism evidence="2 3">
    <name type="scientific">Aphanomyces euteiches</name>
    <dbReference type="NCBI Taxonomy" id="100861"/>
    <lineage>
        <taxon>Eukaryota</taxon>
        <taxon>Sar</taxon>
        <taxon>Stramenopiles</taxon>
        <taxon>Oomycota</taxon>
        <taxon>Saprolegniomycetes</taxon>
        <taxon>Saprolegniales</taxon>
        <taxon>Verrucalvaceae</taxon>
        <taxon>Aphanomyces</taxon>
    </lineage>
</organism>
<dbReference type="AlphaFoldDB" id="A0A6G0XXK0"/>
<dbReference type="GO" id="GO:0035091">
    <property type="term" value="F:phosphatidylinositol binding"/>
    <property type="evidence" value="ECO:0007669"/>
    <property type="project" value="InterPro"/>
</dbReference>
<dbReference type="InterPro" id="IPR001683">
    <property type="entry name" value="PX_dom"/>
</dbReference>
<reference evidence="2 3" key="1">
    <citation type="submission" date="2019-07" db="EMBL/GenBank/DDBJ databases">
        <title>Genomics analysis of Aphanomyces spp. identifies a new class of oomycete effector associated with host adaptation.</title>
        <authorList>
            <person name="Gaulin E."/>
        </authorList>
    </citation>
    <scope>NUCLEOTIDE SEQUENCE [LARGE SCALE GENOMIC DNA]</scope>
    <source>
        <strain evidence="2 3">ATCC 201684</strain>
    </source>
</reference>
<dbReference type="Proteomes" id="UP000481153">
    <property type="component" value="Unassembled WGS sequence"/>
</dbReference>
<sequence>MADVGRDSMYASFTLQLRWVDKTIVLKKRYSEFAILAATIQRDLSATRRNHAVEVPSLPPKSLRKRFDKAYLEQRRILLVVRYFHATRQVHRHLVPSVSMLRRFLRSVSAAKQRAEPTFRRQAGSAQCLVGQTMAGGSRFNGASSLSSTSAIGMAAMAFMGATVTSAAICDAKRELNVDEVIALYHEVDVNMRIMAQKLMEALAHEIDLEMEKEEIDRLSVEQRAIQMSDTFERVLGQVQDSVFRNNGVTKEQVIAAMQRIESGAMQLSQQDADAIQDYIRKLGRLRWECTGSREPISRQGIQRPKPETTPIPRHVLLNMSKELIPSLTKEMEIIVDKFKMDKADLHDQVIRQRLAKLYLEASQRVTEAIAVKYKVSVEDFQEALLFFHDDAAFQVTITQLTEQQHQRFVDLGL</sequence>
<evidence type="ECO:0000259" key="1">
    <source>
        <dbReference type="PROSITE" id="PS50195"/>
    </source>
</evidence>
<protein>
    <recommendedName>
        <fullName evidence="1">PX domain-containing protein</fullName>
    </recommendedName>
</protein>
<dbReference type="EMBL" id="VJMJ01000002">
    <property type="protein sequence ID" value="KAF0745277.1"/>
    <property type="molecule type" value="Genomic_DNA"/>
</dbReference>
<evidence type="ECO:0000313" key="3">
    <source>
        <dbReference type="Proteomes" id="UP000481153"/>
    </source>
</evidence>
<dbReference type="PROSITE" id="PS50195">
    <property type="entry name" value="PX"/>
    <property type="match status" value="1"/>
</dbReference>
<dbReference type="VEuPathDB" id="FungiDB:AeMF1_018446"/>
<comment type="caution">
    <text evidence="2">The sequence shown here is derived from an EMBL/GenBank/DDBJ whole genome shotgun (WGS) entry which is preliminary data.</text>
</comment>
<name>A0A6G0XXK0_9STRA</name>
<dbReference type="Pfam" id="PF00787">
    <property type="entry name" value="PX"/>
    <property type="match status" value="1"/>
</dbReference>
<dbReference type="InterPro" id="IPR036871">
    <property type="entry name" value="PX_dom_sf"/>
</dbReference>
<dbReference type="VEuPathDB" id="FungiDB:AeMF1_018445"/>